<dbReference type="InterPro" id="IPR026444">
    <property type="entry name" value="Secre_tail"/>
</dbReference>
<dbReference type="InterPro" id="IPR002909">
    <property type="entry name" value="IPT_dom"/>
</dbReference>
<comment type="caution">
    <text evidence="2">The sequence shown here is derived from an EMBL/GenBank/DDBJ whole genome shotgun (WGS) entry which is preliminary data.</text>
</comment>
<dbReference type="Proteomes" id="UP000559626">
    <property type="component" value="Unassembled WGS sequence"/>
</dbReference>
<sequence length="1098" mass="110557">MKHTLLLLFQQVFRRALPGVLLVLLPLLGLAQSTTLVISQVYTAGGNSGATYANDYVELFNKSTGPISLSGYSLAYNGDTPFALTATASLPAGGYYLVQLAAGTTGAGMALPAPNQTSSIGLATAGGRLELLLAPGATSVDKVAYGTGSDYEGSGAAPAPSTTQAIFRPLGGCTDTDDNKNDFSLAAAAPRNAALVPSPCAGPAPTISSFSPASGPAGTRVTVQGSGFAGNASVAFGGVAASVVAVASPTMLVATVPSGAASGPITVTTANGSVTSANNFTVIVPVITAAPASLAGLAASQGSASAPQTYQLSGSALDGTSLTITTSATSLEVSFDGTNYARSASLPLNGATTLGATTVYVRLASGTALGNVSGSIANTNGPTTATVAVRGAVLAPVAAKRWTGAAGTDSWFDAGNWAGSTLPGAGDDVVLDHSTVAGKYTVKLGNSASTAPTAVSVASLRLRPAGGDSILFVIPSTNTVSDAAGGGPALLLTRSAAGDTALLVSNRAFFTNASGAASGAVLDAMGSTNPTVFLLNGGSFRHQTARGVTGIVENLASAPGTEAGNFYYRPLGTSSFTTPLAGRTYGNLILQFLRNGNFTSINYGASGGSPLTVNGGLTIESGATLSYNALANLVLRGNLVNNGIFRYAPNYGNPAPSPLPTYRLVLQGTAPQVLRGNALIDPTASSAAQSSYLAATIQLEINNPAGATLQTPVTLSNALALTSGLLTTDATNILTMTLAGTAAVQGGSDASFVNGPVRRPVGPVASTAASVAYVFPIGKGTAYRPLTLTVASQTGTTNYRAEQFEGNPIRNLAATDPNGSLTRVSRVRYFTLTPFNLDATPVITQPAGFTGAVALTYGSDDGVTDAADPTLVVAKRSDVTQPWYNFGHGKAAGPANGNLVMSGTITSFSDFALGSTDPATAANPLPVQLVHFVATRLAGGAVALTWTTASELNSARFEVARSLDGVTFTPVATLGAQGTSTQARTYVARDAAAPASALYYRLRLVDLDGTSAYSPTATVAAGLASELVLSPNPTRDQLYFFTEAAGTYTVRSLLGQEMLRGPVAPGLNQLPVGQLPAGVYLLELPTSAGRVVRRFAKE</sequence>
<evidence type="ECO:0000259" key="1">
    <source>
        <dbReference type="PROSITE" id="PS51841"/>
    </source>
</evidence>
<dbReference type="Pfam" id="PF00932">
    <property type="entry name" value="LTD"/>
    <property type="match status" value="1"/>
</dbReference>
<evidence type="ECO:0000313" key="2">
    <source>
        <dbReference type="EMBL" id="NML63769.1"/>
    </source>
</evidence>
<dbReference type="SMART" id="SM00429">
    <property type="entry name" value="IPT"/>
    <property type="match status" value="1"/>
</dbReference>
<feature type="domain" description="LTD" evidence="1">
    <location>
        <begin position="33"/>
        <end position="147"/>
    </location>
</feature>
<dbReference type="PROSITE" id="PS51841">
    <property type="entry name" value="LTD"/>
    <property type="match status" value="1"/>
</dbReference>
<dbReference type="InterPro" id="IPR001322">
    <property type="entry name" value="Lamin_tail_dom"/>
</dbReference>
<dbReference type="Pfam" id="PF01833">
    <property type="entry name" value="TIG"/>
    <property type="match status" value="1"/>
</dbReference>
<dbReference type="EMBL" id="JABBGH010000001">
    <property type="protein sequence ID" value="NML63769.1"/>
    <property type="molecule type" value="Genomic_DNA"/>
</dbReference>
<dbReference type="SUPFAM" id="SSF74853">
    <property type="entry name" value="Lamin A/C globular tail domain"/>
    <property type="match status" value="1"/>
</dbReference>
<protein>
    <submittedName>
        <fullName evidence="2">T9SS type A sorting domain-containing protein</fullName>
    </submittedName>
</protein>
<dbReference type="InterPro" id="IPR014756">
    <property type="entry name" value="Ig_E-set"/>
</dbReference>
<dbReference type="NCBIfam" id="TIGR04183">
    <property type="entry name" value="Por_Secre_tail"/>
    <property type="match status" value="1"/>
</dbReference>
<dbReference type="InterPro" id="IPR036415">
    <property type="entry name" value="Lamin_tail_dom_sf"/>
</dbReference>
<dbReference type="Gene3D" id="2.60.40.10">
    <property type="entry name" value="Immunoglobulins"/>
    <property type="match status" value="2"/>
</dbReference>
<dbReference type="CDD" id="cd00102">
    <property type="entry name" value="IPT"/>
    <property type="match status" value="1"/>
</dbReference>
<organism evidence="2 3">
    <name type="scientific">Hymenobacter polaris</name>
    <dbReference type="NCBI Taxonomy" id="2682546"/>
    <lineage>
        <taxon>Bacteria</taxon>
        <taxon>Pseudomonadati</taxon>
        <taxon>Bacteroidota</taxon>
        <taxon>Cytophagia</taxon>
        <taxon>Cytophagales</taxon>
        <taxon>Hymenobacteraceae</taxon>
        <taxon>Hymenobacter</taxon>
    </lineage>
</organism>
<gene>
    <name evidence="2" type="ORF">HHL22_00975</name>
</gene>
<name>A0A7Y0AAI8_9BACT</name>
<dbReference type="SUPFAM" id="SSF81296">
    <property type="entry name" value="E set domains"/>
    <property type="match status" value="1"/>
</dbReference>
<reference evidence="2 3" key="1">
    <citation type="submission" date="2020-04" db="EMBL/GenBank/DDBJ databases">
        <title>Hymenobacter polaris sp. nov., isolated from Arctic soil.</title>
        <authorList>
            <person name="Dahal R.H."/>
        </authorList>
    </citation>
    <scope>NUCLEOTIDE SEQUENCE [LARGE SCALE GENOMIC DNA]</scope>
    <source>
        <strain evidence="2 3">RP-2-7</strain>
    </source>
</reference>
<dbReference type="AlphaFoldDB" id="A0A7Y0AAI8"/>
<keyword evidence="3" id="KW-1185">Reference proteome</keyword>
<proteinExistence type="predicted"/>
<accession>A0A7Y0AAI8</accession>
<dbReference type="RefSeq" id="WP_169529110.1">
    <property type="nucleotide sequence ID" value="NZ_JABBGH010000001.1"/>
</dbReference>
<evidence type="ECO:0000313" key="3">
    <source>
        <dbReference type="Proteomes" id="UP000559626"/>
    </source>
</evidence>
<dbReference type="InterPro" id="IPR013783">
    <property type="entry name" value="Ig-like_fold"/>
</dbReference>